<sequence length="82" mass="8947">MKVSSSVSMSCCKVVMTLQVITTDVSNNNTLCCCFEVDEIRYTAPSNAVFSSEQKSAGFNPLMPIQKSNAQSSSLTQSNQIW</sequence>
<protein>
    <submittedName>
        <fullName evidence="2">Uncharacterized protein</fullName>
    </submittedName>
</protein>
<name>A0A915IPQ1_ROMCU</name>
<accession>A0A915IPQ1</accession>
<reference evidence="2" key="1">
    <citation type="submission" date="2022-11" db="UniProtKB">
        <authorList>
            <consortium name="WormBaseParasite"/>
        </authorList>
    </citation>
    <scope>IDENTIFICATION</scope>
</reference>
<dbReference type="AlphaFoldDB" id="A0A915IPQ1"/>
<dbReference type="Proteomes" id="UP000887565">
    <property type="component" value="Unplaced"/>
</dbReference>
<keyword evidence="1" id="KW-1185">Reference proteome</keyword>
<dbReference type="WBParaSite" id="nRc.2.0.1.t15786-RA">
    <property type="protein sequence ID" value="nRc.2.0.1.t15786-RA"/>
    <property type="gene ID" value="nRc.2.0.1.g15786"/>
</dbReference>
<organism evidence="1 2">
    <name type="scientific">Romanomermis culicivorax</name>
    <name type="common">Nematode worm</name>
    <dbReference type="NCBI Taxonomy" id="13658"/>
    <lineage>
        <taxon>Eukaryota</taxon>
        <taxon>Metazoa</taxon>
        <taxon>Ecdysozoa</taxon>
        <taxon>Nematoda</taxon>
        <taxon>Enoplea</taxon>
        <taxon>Dorylaimia</taxon>
        <taxon>Mermithida</taxon>
        <taxon>Mermithoidea</taxon>
        <taxon>Mermithidae</taxon>
        <taxon>Romanomermis</taxon>
    </lineage>
</organism>
<proteinExistence type="predicted"/>
<evidence type="ECO:0000313" key="2">
    <source>
        <dbReference type="WBParaSite" id="nRc.2.0.1.t15786-RA"/>
    </source>
</evidence>
<evidence type="ECO:0000313" key="1">
    <source>
        <dbReference type="Proteomes" id="UP000887565"/>
    </source>
</evidence>